<keyword evidence="1" id="KW-0812">Transmembrane</keyword>
<evidence type="ECO:0000256" key="1">
    <source>
        <dbReference type="SAM" id="Phobius"/>
    </source>
</evidence>
<feature type="transmembrane region" description="Helical" evidence="1">
    <location>
        <begin position="12"/>
        <end position="34"/>
    </location>
</feature>
<proteinExistence type="predicted"/>
<keyword evidence="3" id="KW-1185">Reference proteome</keyword>
<keyword evidence="1" id="KW-0472">Membrane</keyword>
<feature type="transmembrane region" description="Helical" evidence="1">
    <location>
        <begin position="40"/>
        <end position="60"/>
    </location>
</feature>
<sequence>METIKKILMFDVFPFLCRLIASGLMLLAILAIGFPPKNELNPSAITQLVFAAFFFLLPIAKKMSIGKLLTYEKEVEKVKADVSEFKTETREFLGVYSNMITAISNTVNQTVNVNLPGQAEADKAKEDLESTIETPKESSTIEDEVYTFINQSGGDFNFALARLRMELEKSLRDALGKRTVTADPHAMKDKFMSARQLFRQFSVEYPKYKNMHSSFDYVLKVCNAAIHGQQVSENYAHEAIYMGIKMLEEIKSVAE</sequence>
<dbReference type="EMBL" id="JBIHSN010000002">
    <property type="protein sequence ID" value="MFH0265432.1"/>
    <property type="molecule type" value="Genomic_DNA"/>
</dbReference>
<gene>
    <name evidence="2" type="ORF">ACGRQ9_07965</name>
</gene>
<name>A0ABW7IVE1_9VIBR</name>
<keyword evidence="1" id="KW-1133">Transmembrane helix</keyword>
<accession>A0ABW7IVE1</accession>
<dbReference type="Proteomes" id="UP001607151">
    <property type="component" value="Unassembled WGS sequence"/>
</dbReference>
<reference evidence="2 3" key="1">
    <citation type="submission" date="2024-10" db="EMBL/GenBank/DDBJ databases">
        <authorList>
            <person name="Yibar A."/>
            <person name="Saticioglu I.B."/>
            <person name="Duman M."/>
            <person name="Ajmi N."/>
            <person name="Gurler F."/>
            <person name="Ay H."/>
            <person name="Onuk E."/>
            <person name="Guler S."/>
            <person name="Romalde J.L."/>
        </authorList>
    </citation>
    <scope>NUCLEOTIDE SEQUENCE [LARGE SCALE GENOMIC DNA]</scope>
    <source>
        <strain evidence="2 3">14-MA-B</strain>
    </source>
</reference>
<evidence type="ECO:0000313" key="3">
    <source>
        <dbReference type="Proteomes" id="UP001607151"/>
    </source>
</evidence>
<organism evidence="2 3">
    <name type="scientific">Vibrio rumoiensis</name>
    <dbReference type="NCBI Taxonomy" id="76258"/>
    <lineage>
        <taxon>Bacteria</taxon>
        <taxon>Pseudomonadati</taxon>
        <taxon>Pseudomonadota</taxon>
        <taxon>Gammaproteobacteria</taxon>
        <taxon>Vibrionales</taxon>
        <taxon>Vibrionaceae</taxon>
        <taxon>Vibrio</taxon>
    </lineage>
</organism>
<protein>
    <submittedName>
        <fullName evidence="2">Uncharacterized protein</fullName>
    </submittedName>
</protein>
<dbReference type="RefSeq" id="WP_394607652.1">
    <property type="nucleotide sequence ID" value="NZ_JBIHSN010000002.1"/>
</dbReference>
<evidence type="ECO:0000313" key="2">
    <source>
        <dbReference type="EMBL" id="MFH0265432.1"/>
    </source>
</evidence>
<comment type="caution">
    <text evidence="2">The sequence shown here is derived from an EMBL/GenBank/DDBJ whole genome shotgun (WGS) entry which is preliminary data.</text>
</comment>